<sequence length="215" mass="22713">MAKHPLAAQAARSGLDEQLRVFARNYFDLELTEAQRAELALHLTASDARTAAGGRRGQAGDAIDEERQRIQAVIKQSLGRAQAALISNAQAERAAESAVLGALERTDSLEGLRPKDLPPGAQPPLISQIAGRLTELIKAEVDACFQQQFGPLALQLQAVIDTAQAKGLLPKKDQDDTAGDASKSEKNTEKKAATAAAGEARDKSAKSAAPASQRD</sequence>
<dbReference type="RefSeq" id="WP_148648721.1">
    <property type="nucleotide sequence ID" value="NZ_CP011131.1"/>
</dbReference>
<evidence type="ECO:0000313" key="2">
    <source>
        <dbReference type="EMBL" id="UNP30291.1"/>
    </source>
</evidence>
<protein>
    <submittedName>
        <fullName evidence="2">Uncharacterized protein</fullName>
    </submittedName>
</protein>
<proteinExistence type="predicted"/>
<evidence type="ECO:0000256" key="1">
    <source>
        <dbReference type="SAM" id="MobiDB-lite"/>
    </source>
</evidence>
<name>A0ABY3XF77_9GAMM</name>
<gene>
    <name evidence="2" type="ORF">MOV92_03145</name>
</gene>
<feature type="compositionally biased region" description="Basic and acidic residues" evidence="1">
    <location>
        <begin position="182"/>
        <end position="192"/>
    </location>
</feature>
<keyword evidence="3" id="KW-1185">Reference proteome</keyword>
<dbReference type="Proteomes" id="UP000829194">
    <property type="component" value="Chromosome"/>
</dbReference>
<evidence type="ECO:0000313" key="3">
    <source>
        <dbReference type="Proteomes" id="UP000829194"/>
    </source>
</evidence>
<feature type="region of interest" description="Disordered" evidence="1">
    <location>
        <begin position="167"/>
        <end position="215"/>
    </location>
</feature>
<accession>A0ABY3XF77</accession>
<reference evidence="2 3" key="1">
    <citation type="submission" date="2022-03" db="EMBL/GenBank/DDBJ databases">
        <title>Complete genome sequence of Lysobacter capsici VKM B-2533 and Lysobacter gummosus 10.1.1, promising sources of lytic agents.</title>
        <authorList>
            <person name="Tarlachkov S.V."/>
            <person name="Kudryakova I.V."/>
            <person name="Afoshin A.S."/>
            <person name="Leontyevskaya E.A."/>
            <person name="Leontyevskaya N.V."/>
        </authorList>
    </citation>
    <scope>NUCLEOTIDE SEQUENCE [LARGE SCALE GENOMIC DNA]</scope>
    <source>
        <strain evidence="2 3">10.1.1</strain>
    </source>
</reference>
<organism evidence="2 3">
    <name type="scientific">Lysobacter gummosus</name>
    <dbReference type="NCBI Taxonomy" id="262324"/>
    <lineage>
        <taxon>Bacteria</taxon>
        <taxon>Pseudomonadati</taxon>
        <taxon>Pseudomonadota</taxon>
        <taxon>Gammaproteobacteria</taxon>
        <taxon>Lysobacterales</taxon>
        <taxon>Lysobacteraceae</taxon>
        <taxon>Lysobacter</taxon>
    </lineage>
</organism>
<dbReference type="EMBL" id="CP093547">
    <property type="protein sequence ID" value="UNP30291.1"/>
    <property type="molecule type" value="Genomic_DNA"/>
</dbReference>